<dbReference type="Proteomes" id="UP000269097">
    <property type="component" value="Chromosome"/>
</dbReference>
<keyword evidence="1" id="KW-0472">Membrane</keyword>
<evidence type="ECO:0008006" key="4">
    <source>
        <dbReference type="Google" id="ProtNLM"/>
    </source>
</evidence>
<dbReference type="KEGG" id="coh:EAV92_09880"/>
<dbReference type="InterPro" id="IPR024563">
    <property type="entry name" value="YqhR"/>
</dbReference>
<accession>A0A3G3JXB1</accession>
<feature type="transmembrane region" description="Helical" evidence="1">
    <location>
        <begin position="107"/>
        <end position="125"/>
    </location>
</feature>
<keyword evidence="1" id="KW-0812">Transmembrane</keyword>
<dbReference type="Pfam" id="PF11085">
    <property type="entry name" value="YqhR"/>
    <property type="match status" value="1"/>
</dbReference>
<dbReference type="EMBL" id="CP033433">
    <property type="protein sequence ID" value="AYQ72844.1"/>
    <property type="molecule type" value="Genomic_DNA"/>
</dbReference>
<dbReference type="AlphaFoldDB" id="A0A3G3JXB1"/>
<keyword evidence="3" id="KW-1185">Reference proteome</keyword>
<reference evidence="2 3" key="1">
    <citation type="submission" date="2018-10" db="EMBL/GenBank/DDBJ databases">
        <title>Genome Sequence of Cohnella sp.</title>
        <authorList>
            <person name="Srinivasan S."/>
            <person name="Kim M.K."/>
        </authorList>
    </citation>
    <scope>NUCLEOTIDE SEQUENCE [LARGE SCALE GENOMIC DNA]</scope>
    <source>
        <strain evidence="2 3">18JY8-7</strain>
    </source>
</reference>
<protein>
    <recommendedName>
        <fullName evidence="4">DUF1440 domain-containing protein</fullName>
    </recommendedName>
</protein>
<feature type="transmembrane region" description="Helical" evidence="1">
    <location>
        <begin position="27"/>
        <end position="49"/>
    </location>
</feature>
<evidence type="ECO:0000256" key="1">
    <source>
        <dbReference type="SAM" id="Phobius"/>
    </source>
</evidence>
<gene>
    <name evidence="2" type="ORF">EAV92_09880</name>
</gene>
<keyword evidence="1" id="KW-1133">Transmembrane helix</keyword>
<sequence length="177" mass="20186">MRCWKEVGALERHSAQKRQGDRNVTEPVVYCLKIGFFAGVIWGAVRWLAVAMNFTRVPQAFLVDPWVRRSALYHVTWQLVGYALFIGMSIVAAFAYYLVFRRFRGPAAGIAFGLGWWALLYLSIGPMMKAVPPLGKIGWNSLITDMCLFTVWGLFIGYSIAYEFNDDSRREFKLANV</sequence>
<feature type="transmembrane region" description="Helical" evidence="1">
    <location>
        <begin position="137"/>
        <end position="161"/>
    </location>
</feature>
<feature type="transmembrane region" description="Helical" evidence="1">
    <location>
        <begin position="79"/>
        <end position="100"/>
    </location>
</feature>
<proteinExistence type="predicted"/>
<organism evidence="2 3">
    <name type="scientific">Cohnella candidum</name>
    <dbReference type="NCBI Taxonomy" id="2674991"/>
    <lineage>
        <taxon>Bacteria</taxon>
        <taxon>Bacillati</taxon>
        <taxon>Bacillota</taxon>
        <taxon>Bacilli</taxon>
        <taxon>Bacillales</taxon>
        <taxon>Paenibacillaceae</taxon>
        <taxon>Cohnella</taxon>
    </lineage>
</organism>
<name>A0A3G3JXB1_9BACL</name>
<evidence type="ECO:0000313" key="3">
    <source>
        <dbReference type="Proteomes" id="UP000269097"/>
    </source>
</evidence>
<evidence type="ECO:0000313" key="2">
    <source>
        <dbReference type="EMBL" id="AYQ72844.1"/>
    </source>
</evidence>